<protein>
    <recommendedName>
        <fullName evidence="1">Heterokaryon incompatibility domain-containing protein</fullName>
    </recommendedName>
</protein>
<accession>A0A2J6PPN3</accession>
<proteinExistence type="predicted"/>
<sequence>MSKIYSQARQVLIWLEEATEYNSEALDVFSQLETILPDLPARPSDKITDTVALVTPELVMHIKACLPEGSQRQIAHLLSKPWFRRVWIIQEVVMARTAQIFIGSRSLAWSIFINVVERIVLYQLEFMFVGLVRNAQTALPNIVNLMHPGYTEARGPFFRLLCLARNFQSTDPRDKLHALLGISDSDAMSSKSVDYTIPVSNVFIQYTKRELVSSSLAHLSATNYTDDVAQVILPTWVPDWSRPVDRVPFEVVGATFNAGGTTIRRLDSSCDSKLLKIDGKKVSSIGRLGTTRINELEPLLLSTEEGGWGSQSA</sequence>
<feature type="domain" description="Heterokaryon incompatibility" evidence="1">
    <location>
        <begin position="1"/>
        <end position="91"/>
    </location>
</feature>
<dbReference type="OrthoDB" id="3557394at2759"/>
<organism evidence="2 3">
    <name type="scientific">Hyaloscypha hepaticicola</name>
    <dbReference type="NCBI Taxonomy" id="2082293"/>
    <lineage>
        <taxon>Eukaryota</taxon>
        <taxon>Fungi</taxon>
        <taxon>Dikarya</taxon>
        <taxon>Ascomycota</taxon>
        <taxon>Pezizomycotina</taxon>
        <taxon>Leotiomycetes</taxon>
        <taxon>Helotiales</taxon>
        <taxon>Hyaloscyphaceae</taxon>
        <taxon>Hyaloscypha</taxon>
    </lineage>
</organism>
<dbReference type="PANTHER" id="PTHR24148:SF73">
    <property type="entry name" value="HET DOMAIN PROTEIN (AFU_ORTHOLOGUE AFUA_8G01020)"/>
    <property type="match status" value="1"/>
</dbReference>
<evidence type="ECO:0000313" key="2">
    <source>
        <dbReference type="EMBL" id="PMD15981.1"/>
    </source>
</evidence>
<dbReference type="PANTHER" id="PTHR24148">
    <property type="entry name" value="ANKYRIN REPEAT DOMAIN-CONTAINING PROTEIN 39 HOMOLOG-RELATED"/>
    <property type="match status" value="1"/>
</dbReference>
<dbReference type="Proteomes" id="UP000235672">
    <property type="component" value="Unassembled WGS sequence"/>
</dbReference>
<reference evidence="2 3" key="1">
    <citation type="submission" date="2016-05" db="EMBL/GenBank/DDBJ databases">
        <title>A degradative enzymes factory behind the ericoid mycorrhizal symbiosis.</title>
        <authorList>
            <consortium name="DOE Joint Genome Institute"/>
            <person name="Martino E."/>
            <person name="Morin E."/>
            <person name="Grelet G."/>
            <person name="Kuo A."/>
            <person name="Kohler A."/>
            <person name="Daghino S."/>
            <person name="Barry K."/>
            <person name="Choi C."/>
            <person name="Cichocki N."/>
            <person name="Clum A."/>
            <person name="Copeland A."/>
            <person name="Hainaut M."/>
            <person name="Haridas S."/>
            <person name="Labutti K."/>
            <person name="Lindquist E."/>
            <person name="Lipzen A."/>
            <person name="Khouja H.-R."/>
            <person name="Murat C."/>
            <person name="Ohm R."/>
            <person name="Olson A."/>
            <person name="Spatafora J."/>
            <person name="Veneault-Fourrey C."/>
            <person name="Henrissat B."/>
            <person name="Grigoriev I."/>
            <person name="Martin F."/>
            <person name="Perotto S."/>
        </authorList>
    </citation>
    <scope>NUCLEOTIDE SEQUENCE [LARGE SCALE GENOMIC DNA]</scope>
    <source>
        <strain evidence="2 3">UAMH 7357</strain>
    </source>
</reference>
<evidence type="ECO:0000259" key="1">
    <source>
        <dbReference type="Pfam" id="PF06985"/>
    </source>
</evidence>
<dbReference type="STRING" id="1745343.A0A2J6PPN3"/>
<dbReference type="Pfam" id="PF06985">
    <property type="entry name" value="HET"/>
    <property type="match status" value="1"/>
</dbReference>
<gene>
    <name evidence="2" type="ORF">NA56DRAFT_732081</name>
</gene>
<dbReference type="EMBL" id="KZ613509">
    <property type="protein sequence ID" value="PMD15981.1"/>
    <property type="molecule type" value="Genomic_DNA"/>
</dbReference>
<dbReference type="InterPro" id="IPR052895">
    <property type="entry name" value="HetReg/Transcr_Mod"/>
</dbReference>
<dbReference type="AlphaFoldDB" id="A0A2J6PPN3"/>
<name>A0A2J6PPN3_9HELO</name>
<evidence type="ECO:0000313" key="3">
    <source>
        <dbReference type="Proteomes" id="UP000235672"/>
    </source>
</evidence>
<keyword evidence="3" id="KW-1185">Reference proteome</keyword>
<dbReference type="InterPro" id="IPR010730">
    <property type="entry name" value="HET"/>
</dbReference>